<dbReference type="GO" id="GO:0009451">
    <property type="term" value="P:RNA modification"/>
    <property type="evidence" value="ECO:0007669"/>
    <property type="project" value="InterPro"/>
</dbReference>
<feature type="domain" description="DYW" evidence="1">
    <location>
        <begin position="109"/>
        <end position="154"/>
    </location>
</feature>
<organism evidence="2">
    <name type="scientific">Isoetes engelmannii</name>
    <name type="common">Engelmann's quillwort</name>
    <name type="synonym">Appalachian quillwort</name>
    <dbReference type="NCBI Taxonomy" id="37427"/>
    <lineage>
        <taxon>Eukaryota</taxon>
        <taxon>Viridiplantae</taxon>
        <taxon>Streptophyta</taxon>
        <taxon>Embryophyta</taxon>
        <taxon>Tracheophyta</taxon>
        <taxon>Lycopodiopsida</taxon>
        <taxon>Isoetales</taxon>
        <taxon>Isoetaceae</taxon>
        <taxon>Isoetes</taxon>
    </lineage>
</organism>
<reference evidence="2" key="1">
    <citation type="journal article" date="2008" name="Mol. Biol. Evol.">
        <title>Organellar RNA editing and plant-specific extensions of pentatricopeptide repeat proteins in jungermanniid but not in marchantiid liverworts.</title>
        <authorList>
            <person name="Rudinger M."/>
            <person name="Polsakiewicz M."/>
            <person name="Knoop V."/>
        </authorList>
    </citation>
    <scope>NUCLEOTIDE SEQUENCE</scope>
</reference>
<accession>B3U1U2</accession>
<dbReference type="Pfam" id="PF20431">
    <property type="entry name" value="E_motif"/>
    <property type="match status" value="1"/>
</dbReference>
<name>B3U1U2_ISOEN</name>
<dbReference type="InterPro" id="IPR032867">
    <property type="entry name" value="DYW_dom"/>
</dbReference>
<dbReference type="InterPro" id="IPR046848">
    <property type="entry name" value="E_motif"/>
</dbReference>
<sequence>WTPLLAACRTFGNLEMGRRCFQRILHMDSYNASAYMLMSSIYSDCNMWEHAKKLEDNRQHLGVWKKPAKTWIEVNNQVHEFVIGDRSHPQNEKIWSLLKRSCNRMKEAGYTPKIDLVLQEVSDENKEDILCGHCERLAIAFGLLATSPGSTIRAT</sequence>
<protein>
    <submittedName>
        <fullName evidence="2">Pentatricopeptide repeat protein</fullName>
    </submittedName>
</protein>
<feature type="non-terminal residue" evidence="2">
    <location>
        <position position="1"/>
    </location>
</feature>
<dbReference type="EMBL" id="EU495548">
    <property type="protein sequence ID" value="ACE80797.1"/>
    <property type="molecule type" value="Genomic_DNA"/>
</dbReference>
<evidence type="ECO:0000313" key="2">
    <source>
        <dbReference type="EMBL" id="ACE80797.1"/>
    </source>
</evidence>
<dbReference type="Pfam" id="PF14432">
    <property type="entry name" value="DYW_deaminase"/>
    <property type="match status" value="1"/>
</dbReference>
<feature type="non-terminal residue" evidence="2">
    <location>
        <position position="155"/>
    </location>
</feature>
<evidence type="ECO:0000259" key="1">
    <source>
        <dbReference type="Pfam" id="PF14432"/>
    </source>
</evidence>
<dbReference type="AlphaFoldDB" id="B3U1U2"/>
<proteinExistence type="predicted"/>
<dbReference type="GO" id="GO:0003723">
    <property type="term" value="F:RNA binding"/>
    <property type="evidence" value="ECO:0007669"/>
    <property type="project" value="InterPro"/>
</dbReference>
<gene>
    <name evidence="2" type="primary">PPR</name>
</gene>
<dbReference type="PANTHER" id="PTHR47926:SF382">
    <property type="entry name" value="PENTACOTRIPEPTIDE-REPEAT REGION OF PRORP DOMAIN-CONTAINING PROTEIN"/>
    <property type="match status" value="1"/>
</dbReference>
<dbReference type="InterPro" id="IPR046960">
    <property type="entry name" value="PPR_At4g14850-like_plant"/>
</dbReference>
<dbReference type="PANTHER" id="PTHR47926">
    <property type="entry name" value="PENTATRICOPEPTIDE REPEAT-CONTAINING PROTEIN"/>
    <property type="match status" value="1"/>
</dbReference>
<dbReference type="GO" id="GO:0008270">
    <property type="term" value="F:zinc ion binding"/>
    <property type="evidence" value="ECO:0007669"/>
    <property type="project" value="InterPro"/>
</dbReference>